<dbReference type="RefSeq" id="WP_066961777.1">
    <property type="nucleotide sequence ID" value="NZ_CP023449.1"/>
</dbReference>
<dbReference type="Proteomes" id="UP000218934">
    <property type="component" value="Unassembled WGS sequence"/>
</dbReference>
<dbReference type="Gene3D" id="3.50.30.40">
    <property type="entry name" value="Ribonuclease E inhibitor RraA/RraA-like"/>
    <property type="match status" value="1"/>
</dbReference>
<feature type="binding site" evidence="5">
    <location>
        <begin position="91"/>
        <end position="94"/>
    </location>
    <ligand>
        <name>substrate</name>
    </ligand>
</feature>
<dbReference type="NCBIfam" id="NF004850">
    <property type="entry name" value="PRK06201.1"/>
    <property type="match status" value="1"/>
</dbReference>
<name>A0A2A4G2J4_9SPHN</name>
<dbReference type="Pfam" id="PF03737">
    <property type="entry name" value="RraA-like"/>
    <property type="match status" value="1"/>
</dbReference>
<accession>A0A2A4G2J4</accession>
<evidence type="ECO:0000313" key="7">
    <source>
        <dbReference type="Proteomes" id="UP000218934"/>
    </source>
</evidence>
<dbReference type="InterPro" id="IPR005493">
    <property type="entry name" value="RraA/RraA-like"/>
</dbReference>
<dbReference type="InterPro" id="IPR036704">
    <property type="entry name" value="RraA/RraA-like_sf"/>
</dbReference>
<dbReference type="EMBL" id="NWUF01000002">
    <property type="protein sequence ID" value="PCE43960.1"/>
    <property type="molecule type" value="Genomic_DNA"/>
</dbReference>
<dbReference type="AlphaFoldDB" id="A0A2A4G2J4"/>
<proteinExistence type="predicted"/>
<dbReference type="GO" id="GO:0046872">
    <property type="term" value="F:metal ion binding"/>
    <property type="evidence" value="ECO:0007669"/>
    <property type="project" value="UniProtKB-KW"/>
</dbReference>
<keyword evidence="5" id="KW-0460">Magnesium</keyword>
<comment type="caution">
    <text evidence="6">The sequence shown here is derived from an EMBL/GenBank/DDBJ whole genome shotgun (WGS) entry which is preliminary data.</text>
</comment>
<evidence type="ECO:0000256" key="3">
    <source>
        <dbReference type="ARBA" id="ARBA00029596"/>
    </source>
</evidence>
<gene>
    <name evidence="6" type="ORF">COO09_03305</name>
</gene>
<dbReference type="PANTHER" id="PTHR33254:SF4">
    <property type="entry name" value="4-HYDROXY-4-METHYL-2-OXOGLUTARATE ALDOLASE 3-RELATED"/>
    <property type="match status" value="1"/>
</dbReference>
<comment type="cofactor">
    <cofactor evidence="1">
        <name>a divalent metal cation</name>
        <dbReference type="ChEBI" id="CHEBI:60240"/>
    </cofactor>
</comment>
<comment type="cofactor">
    <cofactor evidence="5">
        <name>Mg(2+)</name>
        <dbReference type="ChEBI" id="CHEBI:18420"/>
    </cofactor>
</comment>
<evidence type="ECO:0000313" key="6">
    <source>
        <dbReference type="EMBL" id="PCE43960.1"/>
    </source>
</evidence>
<sequence length="209" mass="21542">MADATANTLEGLVAAFQRSSTAIISDNLERLPGAIGIRPFHRVTQTMAGPALTVRVAAGDNLAIHKALELVKPGDVVVVDGDGDISRALVGEIMMTIAQVGGAAGFVVDGAIRDLNAFVEAGFPCFARAAIHRGPFKNGPGQINVPVSIGGLIVGPGDIVVGDDDGVVAFPQAIAADLLQAVRAQEAREEEILRSIRDGTYTGAYGKTS</sequence>
<dbReference type="SUPFAM" id="SSF89562">
    <property type="entry name" value="RraA-like"/>
    <property type="match status" value="1"/>
</dbReference>
<dbReference type="PANTHER" id="PTHR33254">
    <property type="entry name" value="4-HYDROXY-4-METHYL-2-OXOGLUTARATE ALDOLASE 3-RELATED"/>
    <property type="match status" value="1"/>
</dbReference>
<evidence type="ECO:0000256" key="4">
    <source>
        <dbReference type="ARBA" id="ARBA00030169"/>
    </source>
</evidence>
<keyword evidence="5" id="KW-0479">Metal-binding</keyword>
<evidence type="ECO:0000256" key="2">
    <source>
        <dbReference type="ARBA" id="ARBA00016549"/>
    </source>
</evidence>
<keyword evidence="7" id="KW-1185">Reference proteome</keyword>
<dbReference type="CDD" id="cd16841">
    <property type="entry name" value="RraA_family"/>
    <property type="match status" value="1"/>
</dbReference>
<organism evidence="6 7">
    <name type="scientific">Rhizorhabdus dicambivorans</name>
    <dbReference type="NCBI Taxonomy" id="1850238"/>
    <lineage>
        <taxon>Bacteria</taxon>
        <taxon>Pseudomonadati</taxon>
        <taxon>Pseudomonadota</taxon>
        <taxon>Alphaproteobacteria</taxon>
        <taxon>Sphingomonadales</taxon>
        <taxon>Sphingomonadaceae</taxon>
        <taxon>Rhizorhabdus</taxon>
    </lineage>
</organism>
<evidence type="ECO:0000256" key="1">
    <source>
        <dbReference type="ARBA" id="ARBA00001968"/>
    </source>
</evidence>
<feature type="binding site" evidence="5">
    <location>
        <position position="113"/>
    </location>
    <ligand>
        <name>substrate</name>
    </ligand>
</feature>
<dbReference type="KEGG" id="rdi:CMV14_20845"/>
<feature type="binding site" evidence="5">
    <location>
        <position position="114"/>
    </location>
    <ligand>
        <name>Mg(2+)</name>
        <dbReference type="ChEBI" id="CHEBI:18420"/>
    </ligand>
</feature>
<reference evidence="6 7" key="1">
    <citation type="submission" date="2017-09" db="EMBL/GenBank/DDBJ databases">
        <title>The Catabolism of 3,6-Dichlorosalicylic acid is Initiated by the Cytochrome P450 Monooxygenase DsmABC in Rhizorhabdus dicambivorans Ndbn-20.</title>
        <authorList>
            <person name="Na L."/>
        </authorList>
    </citation>
    <scope>NUCLEOTIDE SEQUENCE [LARGE SCALE GENOMIC DNA]</scope>
    <source>
        <strain evidence="6 7">Ndbn-20m</strain>
    </source>
</reference>
<dbReference type="OrthoDB" id="9812532at2"/>
<evidence type="ECO:0000256" key="5">
    <source>
        <dbReference type="PIRSR" id="PIRSR605493-1"/>
    </source>
</evidence>
<protein>
    <recommendedName>
        <fullName evidence="2">Putative 4-hydroxy-4-methyl-2-oxoglutarate aldolase</fullName>
    </recommendedName>
    <alternativeName>
        <fullName evidence="3">Regulator of ribonuclease activity homolog</fullName>
    </alternativeName>
    <alternativeName>
        <fullName evidence="4">RraA-like protein</fullName>
    </alternativeName>
</protein>